<dbReference type="SMART" id="SM00062">
    <property type="entry name" value="PBPb"/>
    <property type="match status" value="1"/>
</dbReference>
<dbReference type="Proteomes" id="UP000366051">
    <property type="component" value="Chromosome"/>
</dbReference>
<name>A0A5Q2N9T4_9FIRM</name>
<feature type="chain" id="PRO_5024279713" evidence="5">
    <location>
        <begin position="29"/>
        <end position="263"/>
    </location>
</feature>
<dbReference type="RefSeq" id="WP_243137188.1">
    <property type="nucleotide sequence ID" value="NZ_CP045875.1"/>
</dbReference>
<feature type="domain" description="Ionotropic glutamate receptor C-terminal" evidence="7">
    <location>
        <begin position="41"/>
        <end position="263"/>
    </location>
</feature>
<gene>
    <name evidence="8" type="ORF">FTV88_3171</name>
</gene>
<dbReference type="Gene3D" id="3.40.190.10">
    <property type="entry name" value="Periplasmic binding protein-like II"/>
    <property type="match status" value="2"/>
</dbReference>
<dbReference type="InterPro" id="IPR001320">
    <property type="entry name" value="Iontro_rcpt_C"/>
</dbReference>
<feature type="signal peptide" evidence="5">
    <location>
        <begin position="1"/>
        <end position="28"/>
    </location>
</feature>
<comment type="subcellular location">
    <subcellularLocation>
        <location evidence="1">Cell envelope</location>
    </subcellularLocation>
</comment>
<accession>A0A5Q2N9T4</accession>
<dbReference type="PROSITE" id="PS51257">
    <property type="entry name" value="PROKAR_LIPOPROTEIN"/>
    <property type="match status" value="1"/>
</dbReference>
<dbReference type="InterPro" id="IPR001638">
    <property type="entry name" value="Solute-binding_3/MltF_N"/>
</dbReference>
<dbReference type="GO" id="GO:0015276">
    <property type="term" value="F:ligand-gated monoatomic ion channel activity"/>
    <property type="evidence" value="ECO:0007669"/>
    <property type="project" value="InterPro"/>
</dbReference>
<evidence type="ECO:0000313" key="9">
    <source>
        <dbReference type="Proteomes" id="UP000366051"/>
    </source>
</evidence>
<dbReference type="CDD" id="cd13624">
    <property type="entry name" value="PBP2_Arg_Lys_His"/>
    <property type="match status" value="1"/>
</dbReference>
<dbReference type="PROSITE" id="PS01039">
    <property type="entry name" value="SBP_BACTERIAL_3"/>
    <property type="match status" value="1"/>
</dbReference>
<evidence type="ECO:0000259" key="6">
    <source>
        <dbReference type="SMART" id="SM00062"/>
    </source>
</evidence>
<dbReference type="AlphaFoldDB" id="A0A5Q2N9T4"/>
<dbReference type="SMART" id="SM00079">
    <property type="entry name" value="PBPe"/>
    <property type="match status" value="1"/>
</dbReference>
<dbReference type="KEGG" id="hcv:FTV88_3171"/>
<evidence type="ECO:0000256" key="2">
    <source>
        <dbReference type="ARBA" id="ARBA00010333"/>
    </source>
</evidence>
<dbReference type="PANTHER" id="PTHR35936">
    <property type="entry name" value="MEMBRANE-BOUND LYTIC MUREIN TRANSGLYCOSYLASE F"/>
    <property type="match status" value="1"/>
</dbReference>
<protein>
    <submittedName>
        <fullName evidence="8">Basic amino acid ABC transporter, substrate-binding protein</fullName>
    </submittedName>
</protein>
<sequence length="263" mass="28567">MKKWQKLTIASALLVALFVVLTGCGNQAQTSSVSTEGEMTKIVVGTEATYYPFEWRDAQGNIVGFDIDLINAIGEEMGVEVEVRNIPFDSLIQSLQNGNIDVIASAMTITERRQETVDFSKPYYESVQAIVVPTGSDITTAADLTDKKVGVQNGTTGSQVAADLLGERNSNINRFDTIANAFNSQIIGQVDAVITDKPVAERFIANNPNSNLTIIVDESFEAEYFGLAVRKTNPELLAKINEALEKLEQNGTIAQLLDTHMGS</sequence>
<feature type="domain" description="Solute-binding protein family 3/N-terminal" evidence="6">
    <location>
        <begin position="41"/>
        <end position="263"/>
    </location>
</feature>
<evidence type="ECO:0000256" key="5">
    <source>
        <dbReference type="SAM" id="SignalP"/>
    </source>
</evidence>
<dbReference type="GO" id="GO:0016020">
    <property type="term" value="C:membrane"/>
    <property type="evidence" value="ECO:0007669"/>
    <property type="project" value="InterPro"/>
</dbReference>
<dbReference type="SUPFAM" id="SSF53850">
    <property type="entry name" value="Periplasmic binding protein-like II"/>
    <property type="match status" value="1"/>
</dbReference>
<evidence type="ECO:0000313" key="8">
    <source>
        <dbReference type="EMBL" id="QGG49245.1"/>
    </source>
</evidence>
<keyword evidence="9" id="KW-1185">Reference proteome</keyword>
<dbReference type="InterPro" id="IPR018313">
    <property type="entry name" value="SBP_3_CS"/>
</dbReference>
<reference evidence="9" key="1">
    <citation type="submission" date="2019-11" db="EMBL/GenBank/DDBJ databases">
        <title>Genome sequence of Heliorestis convoluta strain HH, an alkaliphilic and minimalistic phototrophic bacterium from a soda lake in Egypt.</title>
        <authorList>
            <person name="Dewey E.D."/>
            <person name="Stokes L.M."/>
            <person name="Burchell B.M."/>
            <person name="Shaffer K.N."/>
            <person name="Huntington A.M."/>
            <person name="Baker J.M."/>
            <person name="Nadendla S."/>
            <person name="Giglio M.G."/>
            <person name="Touchman J.W."/>
            <person name="Blankenship R.E."/>
            <person name="Madigan M.T."/>
            <person name="Sattley W.M."/>
        </authorList>
    </citation>
    <scope>NUCLEOTIDE SEQUENCE [LARGE SCALE GENOMIC DNA]</scope>
    <source>
        <strain evidence="9">HH</strain>
    </source>
</reference>
<evidence type="ECO:0000256" key="4">
    <source>
        <dbReference type="RuleBase" id="RU003744"/>
    </source>
</evidence>
<keyword evidence="3 5" id="KW-0732">Signal</keyword>
<proteinExistence type="inferred from homology"/>
<comment type="similarity">
    <text evidence="2 4">Belongs to the bacterial solute-binding protein 3 family.</text>
</comment>
<dbReference type="Pfam" id="PF00497">
    <property type="entry name" value="SBP_bac_3"/>
    <property type="match status" value="1"/>
</dbReference>
<dbReference type="GO" id="GO:0030313">
    <property type="term" value="C:cell envelope"/>
    <property type="evidence" value="ECO:0007669"/>
    <property type="project" value="UniProtKB-SubCell"/>
</dbReference>
<evidence type="ECO:0000259" key="7">
    <source>
        <dbReference type="SMART" id="SM00079"/>
    </source>
</evidence>
<dbReference type="PANTHER" id="PTHR35936:SF38">
    <property type="entry name" value="GLUTAMINE-BINDING PERIPLASMIC PROTEIN"/>
    <property type="match status" value="1"/>
</dbReference>
<evidence type="ECO:0000256" key="3">
    <source>
        <dbReference type="ARBA" id="ARBA00022729"/>
    </source>
</evidence>
<organism evidence="8 9">
    <name type="scientific">Heliorestis convoluta</name>
    <dbReference type="NCBI Taxonomy" id="356322"/>
    <lineage>
        <taxon>Bacteria</taxon>
        <taxon>Bacillati</taxon>
        <taxon>Bacillota</taxon>
        <taxon>Clostridia</taxon>
        <taxon>Eubacteriales</taxon>
        <taxon>Heliobacteriaceae</taxon>
        <taxon>Heliorestis</taxon>
    </lineage>
</organism>
<evidence type="ECO:0000256" key="1">
    <source>
        <dbReference type="ARBA" id="ARBA00004196"/>
    </source>
</evidence>
<dbReference type="EMBL" id="CP045875">
    <property type="protein sequence ID" value="QGG49245.1"/>
    <property type="molecule type" value="Genomic_DNA"/>
</dbReference>